<reference evidence="4 5" key="1">
    <citation type="submission" date="2024-01" db="EMBL/GenBank/DDBJ databases">
        <title>Genome assemblies of Stephania.</title>
        <authorList>
            <person name="Yang L."/>
        </authorList>
    </citation>
    <scope>NUCLEOTIDE SEQUENCE [LARGE SCALE GENOMIC DNA]</scope>
    <source>
        <strain evidence="4">YNDBR</strain>
        <tissue evidence="4">Leaf</tissue>
    </source>
</reference>
<evidence type="ECO:0000313" key="5">
    <source>
        <dbReference type="Proteomes" id="UP001420932"/>
    </source>
</evidence>
<keyword evidence="3" id="KW-0812">Transmembrane</keyword>
<keyword evidence="1" id="KW-0175">Coiled coil</keyword>
<keyword evidence="3" id="KW-1133">Transmembrane helix</keyword>
<feature type="coiled-coil region" evidence="1">
    <location>
        <begin position="45"/>
        <end position="160"/>
    </location>
</feature>
<sequence length="645" mass="74106">MAKKKVSQSRQEQKEGAEAAAAAAMETQLMEEKVANLKSLNALLVKETCERREQIEAMAKEKERAEAEAAKAEVERSVAMAFVAEEVERLKTRVLKAEEENGREIEGLRRNVGDLEKANAEADGAVRRAREEELRLKEEMNDIEKEKREREFEIDELRKAVGLLITDLDRERKGFEGVSSERDETRKLVDVQMEELRGLRARLYEQEQRNVVVEEEVGRVLAEMRGLVEERKVRERLFESLRAEKMSVERKLVESLSSIEGLRRDIVEVEREKEEIEAEKAKQVVGIAELQKEVVQLRAAISALKEEEKGFRSEVFKLKKSNAEALQKQEMPLLDFGNLVEEKREAEGKLKLLLDEKDLIKKSLEAALLQLEEDKRREDGIVREKAEIEQKSATQEFELLELRKEISCLEDSVSALKDICKSHAETNKQLLCEAKDYQDKLTNLQLEREATQKELHLKRSQELTLRQRVVELEKSVHERERDLAQLRKESSNLFEETKGTKSRIETLMEEKRLLERSLVETEEDFKNLRSKMKSYELYAEKISELLSNATKVICSSEEAVEDGKVGSAVNADDIEEGLNLVGAELDAIKKTFKSKDEKVEELMKELEVVKNSLKEAHQKKSFWTLMSSATTILAAASLAYVSRVR</sequence>
<name>A0AAP0L2T8_9MAGN</name>
<feature type="coiled-coil region" evidence="1">
    <location>
        <begin position="336"/>
        <end position="531"/>
    </location>
</feature>
<accession>A0AAP0L2T8</accession>
<keyword evidence="3" id="KW-0472">Membrane</keyword>
<protein>
    <submittedName>
        <fullName evidence="4">Uncharacterized protein</fullName>
    </submittedName>
</protein>
<dbReference type="EMBL" id="JBBNAF010000003">
    <property type="protein sequence ID" value="KAK9161414.1"/>
    <property type="molecule type" value="Genomic_DNA"/>
</dbReference>
<feature type="coiled-coil region" evidence="1">
    <location>
        <begin position="252"/>
        <end position="307"/>
    </location>
</feature>
<dbReference type="AlphaFoldDB" id="A0AAP0L2T8"/>
<comment type="caution">
    <text evidence="4">The sequence shown here is derived from an EMBL/GenBank/DDBJ whole genome shotgun (WGS) entry which is preliminary data.</text>
</comment>
<evidence type="ECO:0000256" key="3">
    <source>
        <dbReference type="SAM" id="Phobius"/>
    </source>
</evidence>
<gene>
    <name evidence="4" type="ORF">Syun_007755</name>
</gene>
<keyword evidence="5" id="KW-1185">Reference proteome</keyword>
<dbReference type="Proteomes" id="UP001420932">
    <property type="component" value="Unassembled WGS sequence"/>
</dbReference>
<evidence type="ECO:0000313" key="4">
    <source>
        <dbReference type="EMBL" id="KAK9161414.1"/>
    </source>
</evidence>
<evidence type="ECO:0000256" key="2">
    <source>
        <dbReference type="SAM" id="MobiDB-lite"/>
    </source>
</evidence>
<feature type="coiled-coil region" evidence="1">
    <location>
        <begin position="585"/>
        <end position="619"/>
    </location>
</feature>
<evidence type="ECO:0000256" key="1">
    <source>
        <dbReference type="SAM" id="Coils"/>
    </source>
</evidence>
<feature type="transmembrane region" description="Helical" evidence="3">
    <location>
        <begin position="622"/>
        <end position="641"/>
    </location>
</feature>
<proteinExistence type="predicted"/>
<feature type="region of interest" description="Disordered" evidence="2">
    <location>
        <begin position="1"/>
        <end position="21"/>
    </location>
</feature>
<organism evidence="4 5">
    <name type="scientific">Stephania yunnanensis</name>
    <dbReference type="NCBI Taxonomy" id="152371"/>
    <lineage>
        <taxon>Eukaryota</taxon>
        <taxon>Viridiplantae</taxon>
        <taxon>Streptophyta</taxon>
        <taxon>Embryophyta</taxon>
        <taxon>Tracheophyta</taxon>
        <taxon>Spermatophyta</taxon>
        <taxon>Magnoliopsida</taxon>
        <taxon>Ranunculales</taxon>
        <taxon>Menispermaceae</taxon>
        <taxon>Menispermoideae</taxon>
        <taxon>Cissampelideae</taxon>
        <taxon>Stephania</taxon>
    </lineage>
</organism>